<dbReference type="InterPro" id="IPR002016">
    <property type="entry name" value="Haem_peroxidase"/>
</dbReference>
<dbReference type="InterPro" id="IPR015815">
    <property type="entry name" value="HIBADH-related"/>
</dbReference>
<dbReference type="Pfam" id="PF03446">
    <property type="entry name" value="NAD_binding_2"/>
    <property type="match status" value="1"/>
</dbReference>
<dbReference type="GO" id="GO:0050661">
    <property type="term" value="F:NADP binding"/>
    <property type="evidence" value="ECO:0007669"/>
    <property type="project" value="InterPro"/>
</dbReference>
<dbReference type="PANTHER" id="PTHR43060">
    <property type="entry name" value="3-HYDROXYISOBUTYRATE DEHYDROGENASE-LIKE 1, MITOCHONDRIAL-RELATED"/>
    <property type="match status" value="1"/>
</dbReference>
<dbReference type="SUPFAM" id="SSF48179">
    <property type="entry name" value="6-phosphogluconate dehydrogenase C-terminal domain-like"/>
    <property type="match status" value="1"/>
</dbReference>
<reference evidence="5 6" key="1">
    <citation type="submission" date="2018-05" db="EMBL/GenBank/DDBJ databases">
        <title>Genomic Encyclopedia of Type Strains, Phase IV (KMG-IV): sequencing the most valuable type-strain genomes for metagenomic binning, comparative biology and taxonomic classification.</title>
        <authorList>
            <person name="Goeker M."/>
        </authorList>
    </citation>
    <scope>NUCLEOTIDE SEQUENCE [LARGE SCALE GENOMIC DNA]</scope>
    <source>
        <strain evidence="5 6">DSM 26006</strain>
    </source>
</reference>
<dbReference type="Gene3D" id="1.10.1040.10">
    <property type="entry name" value="N-(1-d-carboxylethyl)-l-norvaline Dehydrogenase, domain 2"/>
    <property type="match status" value="1"/>
</dbReference>
<organism evidence="5 6">
    <name type="scientific">Melaminivora alkalimesophila</name>
    <dbReference type="NCBI Taxonomy" id="1165852"/>
    <lineage>
        <taxon>Bacteria</taxon>
        <taxon>Pseudomonadati</taxon>
        <taxon>Pseudomonadota</taxon>
        <taxon>Betaproteobacteria</taxon>
        <taxon>Burkholderiales</taxon>
        <taxon>Comamonadaceae</taxon>
        <taxon>Melaminivora</taxon>
    </lineage>
</organism>
<proteinExistence type="predicted"/>
<dbReference type="GO" id="GO:0004601">
    <property type="term" value="F:peroxidase activity"/>
    <property type="evidence" value="ECO:0007669"/>
    <property type="project" value="InterPro"/>
</dbReference>
<dbReference type="Pfam" id="PF14833">
    <property type="entry name" value="NAD_binding_11"/>
    <property type="match status" value="1"/>
</dbReference>
<name>A0A317RDB1_9BURK</name>
<dbReference type="GO" id="GO:0051287">
    <property type="term" value="F:NAD binding"/>
    <property type="evidence" value="ECO:0007669"/>
    <property type="project" value="InterPro"/>
</dbReference>
<comment type="caution">
    <text evidence="5">The sequence shown here is derived from an EMBL/GenBank/DDBJ whole genome shotgun (WGS) entry which is preliminary data.</text>
</comment>
<dbReference type="GO" id="GO:0006979">
    <property type="term" value="P:response to oxidative stress"/>
    <property type="evidence" value="ECO:0007669"/>
    <property type="project" value="InterPro"/>
</dbReference>
<sequence length="300" mass="30379">MQQPRIGLIGVGLMGHGIALNLAGKGHALTVLEHPGNQPLDELLALGVATCKDVQALAAQAEVLLLCVTGSPQVEAILLGEGGALAALAPGAVVIDCSTAIPSSTERLAAQAQAAGVHFLDAAMTRTPREAREGRLNLLVGGEAQVLARCRPVLQSFAENITHIGAAGSGHRMKLLHNYVSLGSVALIAEAAACALAGGVPAEAFVEVLAQGGGAGVALERLRPYLMAQDPSALRFAMGNALKDLGYYQAMAGDSQATRRIAQAVEQTYAAAVSARGPDTLVPELVDLLGAGPGLGQGAG</sequence>
<dbReference type="GO" id="GO:0020037">
    <property type="term" value="F:heme binding"/>
    <property type="evidence" value="ECO:0007669"/>
    <property type="project" value="InterPro"/>
</dbReference>
<dbReference type="PRINTS" id="PR00076">
    <property type="entry name" value="6PGDHDRGNASE"/>
</dbReference>
<keyword evidence="1" id="KW-0560">Oxidoreductase</keyword>
<keyword evidence="6" id="KW-1185">Reference proteome</keyword>
<feature type="domain" description="Plant heme peroxidase family profile" evidence="4">
    <location>
        <begin position="40"/>
        <end position="266"/>
    </location>
</feature>
<dbReference type="PANTHER" id="PTHR43060:SF15">
    <property type="entry name" value="3-HYDROXYISOBUTYRATE DEHYDROGENASE-LIKE 1, MITOCHONDRIAL-RELATED"/>
    <property type="match status" value="1"/>
</dbReference>
<dbReference type="Proteomes" id="UP000246483">
    <property type="component" value="Unassembled WGS sequence"/>
</dbReference>
<protein>
    <submittedName>
        <fullName evidence="5">3-hydroxyisobutyrate dehydrogenase-like beta-hydroxyacid dehydrogenase</fullName>
    </submittedName>
</protein>
<dbReference type="EMBL" id="QGUB01000004">
    <property type="protein sequence ID" value="PWW46493.1"/>
    <property type="molecule type" value="Genomic_DNA"/>
</dbReference>
<dbReference type="InterPro" id="IPR029154">
    <property type="entry name" value="HIBADH-like_NADP-bd"/>
</dbReference>
<dbReference type="InterPro" id="IPR006115">
    <property type="entry name" value="6PGDH_NADP-bd"/>
</dbReference>
<dbReference type="InterPro" id="IPR006183">
    <property type="entry name" value="Pgluconate_DH"/>
</dbReference>
<evidence type="ECO:0000256" key="2">
    <source>
        <dbReference type="ARBA" id="ARBA00023027"/>
    </source>
</evidence>
<accession>A0A317RDB1</accession>
<gene>
    <name evidence="5" type="ORF">DFR36_104280</name>
</gene>
<keyword evidence="2" id="KW-0520">NAD</keyword>
<dbReference type="OrthoDB" id="9786703at2"/>
<evidence type="ECO:0000256" key="1">
    <source>
        <dbReference type="ARBA" id="ARBA00023002"/>
    </source>
</evidence>
<dbReference type="PROSITE" id="PS50873">
    <property type="entry name" value="PEROXIDASE_4"/>
    <property type="match status" value="1"/>
</dbReference>
<dbReference type="PIRSF" id="PIRSF000103">
    <property type="entry name" value="HIBADH"/>
    <property type="match status" value="1"/>
</dbReference>
<dbReference type="InterPro" id="IPR008927">
    <property type="entry name" value="6-PGluconate_DH-like_C_sf"/>
</dbReference>
<evidence type="ECO:0000259" key="4">
    <source>
        <dbReference type="PROSITE" id="PS50873"/>
    </source>
</evidence>
<feature type="active site" evidence="3">
    <location>
        <position position="174"/>
    </location>
</feature>
<dbReference type="GO" id="GO:0004616">
    <property type="term" value="F:phosphogluconate dehydrogenase (decarboxylating) activity"/>
    <property type="evidence" value="ECO:0007669"/>
    <property type="project" value="InterPro"/>
</dbReference>
<dbReference type="SUPFAM" id="SSF51735">
    <property type="entry name" value="NAD(P)-binding Rossmann-fold domains"/>
    <property type="match status" value="1"/>
</dbReference>
<evidence type="ECO:0000313" key="6">
    <source>
        <dbReference type="Proteomes" id="UP000246483"/>
    </source>
</evidence>
<evidence type="ECO:0000256" key="3">
    <source>
        <dbReference type="PIRSR" id="PIRSR000103-1"/>
    </source>
</evidence>
<dbReference type="RefSeq" id="WP_019373094.1">
    <property type="nucleotide sequence ID" value="NZ_ALEE01000173.1"/>
</dbReference>
<dbReference type="Gene3D" id="3.40.50.720">
    <property type="entry name" value="NAD(P)-binding Rossmann-like Domain"/>
    <property type="match status" value="1"/>
</dbReference>
<evidence type="ECO:0000313" key="5">
    <source>
        <dbReference type="EMBL" id="PWW46493.1"/>
    </source>
</evidence>
<dbReference type="InterPro" id="IPR036291">
    <property type="entry name" value="NAD(P)-bd_dom_sf"/>
</dbReference>
<dbReference type="InterPro" id="IPR013328">
    <property type="entry name" value="6PGD_dom2"/>
</dbReference>
<dbReference type="AlphaFoldDB" id="A0A317RDB1"/>